<dbReference type="PROSITE" id="PS50011">
    <property type="entry name" value="PROTEIN_KINASE_DOM"/>
    <property type="match status" value="1"/>
</dbReference>
<evidence type="ECO:0000256" key="1">
    <source>
        <dbReference type="ARBA" id="ARBA00012513"/>
    </source>
</evidence>
<dbReference type="GO" id="GO:0005524">
    <property type="term" value="F:ATP binding"/>
    <property type="evidence" value="ECO:0007669"/>
    <property type="project" value="UniProtKB-KW"/>
</dbReference>
<dbReference type="PANTHER" id="PTHR43289">
    <property type="entry name" value="MITOGEN-ACTIVATED PROTEIN KINASE KINASE KINASE 20-RELATED"/>
    <property type="match status" value="1"/>
</dbReference>
<evidence type="ECO:0000313" key="11">
    <source>
        <dbReference type="Proteomes" id="UP000031518"/>
    </source>
</evidence>
<dbReference type="Pfam" id="PF13414">
    <property type="entry name" value="TPR_11"/>
    <property type="match status" value="1"/>
</dbReference>
<keyword evidence="11" id="KW-1185">Reference proteome</keyword>
<dbReference type="PROSITE" id="PS50005">
    <property type="entry name" value="TPR"/>
    <property type="match status" value="2"/>
</dbReference>
<keyword evidence="8" id="KW-0175">Coiled coil</keyword>
<dbReference type="EC" id="2.7.11.1" evidence="1"/>
<keyword evidence="7" id="KW-0802">TPR repeat</keyword>
<accession>A0A0B6WV94</accession>
<dbReference type="InterPro" id="IPR011990">
    <property type="entry name" value="TPR-like_helical_dom_sf"/>
</dbReference>
<dbReference type="InterPro" id="IPR008271">
    <property type="entry name" value="Ser/Thr_kinase_AS"/>
</dbReference>
<dbReference type="RefSeq" id="WP_041974272.1">
    <property type="nucleotide sequence ID" value="NZ_CBXV010000002.1"/>
</dbReference>
<gene>
    <name evidence="10" type="ORF">PYK22_00677</name>
</gene>
<dbReference type="Gene3D" id="3.30.200.20">
    <property type="entry name" value="Phosphorylase Kinase, domain 1"/>
    <property type="match status" value="1"/>
</dbReference>
<feature type="domain" description="Protein kinase" evidence="9">
    <location>
        <begin position="9"/>
        <end position="276"/>
    </location>
</feature>
<dbReference type="InterPro" id="IPR011009">
    <property type="entry name" value="Kinase-like_dom_sf"/>
</dbReference>
<evidence type="ECO:0000256" key="3">
    <source>
        <dbReference type="ARBA" id="ARBA00022679"/>
    </source>
</evidence>
<keyword evidence="6" id="KW-0067">ATP-binding</keyword>
<feature type="repeat" description="TPR" evidence="7">
    <location>
        <begin position="601"/>
        <end position="634"/>
    </location>
</feature>
<evidence type="ECO:0000256" key="2">
    <source>
        <dbReference type="ARBA" id="ARBA00022527"/>
    </source>
</evidence>
<dbReference type="SMART" id="SM00220">
    <property type="entry name" value="S_TKc"/>
    <property type="match status" value="1"/>
</dbReference>
<keyword evidence="4" id="KW-0547">Nucleotide-binding</keyword>
<dbReference type="Gene3D" id="1.10.510.10">
    <property type="entry name" value="Transferase(Phosphotransferase) domain 1"/>
    <property type="match status" value="1"/>
</dbReference>
<dbReference type="NCBIfam" id="NF047558">
    <property type="entry name" value="TPR_END_plus"/>
    <property type="match status" value="1"/>
</dbReference>
<name>A0A0B6WV94_9BACT</name>
<dbReference type="EMBL" id="CBXV010000002">
    <property type="protein sequence ID" value="CDM64682.1"/>
    <property type="molecule type" value="Genomic_DNA"/>
</dbReference>
<dbReference type="Pfam" id="PF14559">
    <property type="entry name" value="TPR_19"/>
    <property type="match status" value="1"/>
</dbReference>
<reference evidence="10 11" key="1">
    <citation type="submission" date="2013-12" db="EMBL/GenBank/DDBJ databases">
        <authorList>
            <person name="Stott M."/>
        </authorList>
    </citation>
    <scope>NUCLEOTIDE SEQUENCE [LARGE SCALE GENOMIC DNA]</scope>
    <source>
        <strain evidence="10 11">K22</strain>
    </source>
</reference>
<dbReference type="GO" id="GO:0004674">
    <property type="term" value="F:protein serine/threonine kinase activity"/>
    <property type="evidence" value="ECO:0007669"/>
    <property type="project" value="UniProtKB-KW"/>
</dbReference>
<evidence type="ECO:0000259" key="9">
    <source>
        <dbReference type="PROSITE" id="PS50011"/>
    </source>
</evidence>
<evidence type="ECO:0000256" key="5">
    <source>
        <dbReference type="ARBA" id="ARBA00022777"/>
    </source>
</evidence>
<dbReference type="CDD" id="cd14014">
    <property type="entry name" value="STKc_PknB_like"/>
    <property type="match status" value="1"/>
</dbReference>
<dbReference type="STRING" id="454194.PYK22_00677"/>
<protein>
    <recommendedName>
        <fullName evidence="1">non-specific serine/threonine protein kinase</fullName>
        <ecNumber evidence="1">2.7.11.1</ecNumber>
    </recommendedName>
</protein>
<sequence>MIGQKLLNYQITEKLGTGGQGTVYKAIDTRLNRPVVIKVLAPELTSNAASLKRFEREAQLASALDHPNICTIYGLYELNGVHFIVMQYVEGKNVRQLVAGRPLELRSALSIAIQVADALAAAHARGIIHRDIKAGNVMVMRSGQVKVLDFGLAKLLSEGGRSAHDLHLTELGVPYGTATYAAPEQARGQVSDHRTDIFSTGVLLYEMLTGTWPFRGKTSVEVRYAVLHDVPRPIAEFRSGPVPPRLQQIVDRALAKDPKDRYQTITEFRDDLRAVMRELGASDPVQEDLIGAVAPRHISTPFGEAIRHWWRRLIGRSKEPSPSTLKRTPDQTPSQGETVKSVAILPFRNLNNDPAVDFYEFSLADAVITELARLRSLIVRPSSFIAKYQGQTRDPREVGRELGVDAVLDAGFLRSERRFRVNAQLLDVATGEILWSDRIDASADDVIAIQDRIAQQIVERLSIELSTDEQIGLLEHAMPSADAYEEYLKGRDRLGRFIYHTLAREDLNAAINHFERATELDPRFALAHSGLGAAYANRVIKGSGNPEDYARAEEAFIRALEIEPTLIEARMHMVFIFLSRGEKEKARAEAERLRREAPNDVGVHFVRAMIHRLDGEYDEALREYDRMLRLNPAEAVVVSYNRARIFMYQGRYDDALLALARGSALEPDHPLIKTFRALIHYYRGELKVAADTLREVLARHPQMDGIRPLLAIVLSARCEHEAARAMLTERVREAAQADPDVAYWLASAYALEGERDEAFAWFERSIDLGNENLPWFRTDPNLAPLREDRRFEQIIARLETSRQRAREGA</sequence>
<keyword evidence="5 10" id="KW-0418">Kinase</keyword>
<keyword evidence="3 10" id="KW-0808">Transferase</keyword>
<keyword evidence="2 10" id="KW-0723">Serine/threonine-protein kinase</keyword>
<organism evidence="10 11">
    <name type="scientific">Pyrinomonas methylaliphatogenes</name>
    <dbReference type="NCBI Taxonomy" id="454194"/>
    <lineage>
        <taxon>Bacteria</taxon>
        <taxon>Pseudomonadati</taxon>
        <taxon>Acidobacteriota</taxon>
        <taxon>Blastocatellia</taxon>
        <taxon>Blastocatellales</taxon>
        <taxon>Pyrinomonadaceae</taxon>
        <taxon>Pyrinomonas</taxon>
    </lineage>
</organism>
<dbReference type="AlphaFoldDB" id="A0A0B6WV94"/>
<dbReference type="PANTHER" id="PTHR43289:SF6">
    <property type="entry name" value="SERINE_THREONINE-PROTEIN KINASE NEKL-3"/>
    <property type="match status" value="1"/>
</dbReference>
<dbReference type="SUPFAM" id="SSF56112">
    <property type="entry name" value="Protein kinase-like (PK-like)"/>
    <property type="match status" value="1"/>
</dbReference>
<dbReference type="Proteomes" id="UP000031518">
    <property type="component" value="Unassembled WGS sequence"/>
</dbReference>
<evidence type="ECO:0000256" key="6">
    <source>
        <dbReference type="ARBA" id="ARBA00022840"/>
    </source>
</evidence>
<dbReference type="Pfam" id="PF00069">
    <property type="entry name" value="Pkinase"/>
    <property type="match status" value="1"/>
</dbReference>
<dbReference type="SUPFAM" id="SSF48452">
    <property type="entry name" value="TPR-like"/>
    <property type="match status" value="1"/>
</dbReference>
<reference evidence="10 11" key="2">
    <citation type="submission" date="2015-01" db="EMBL/GenBank/DDBJ databases">
        <title>Complete genome sequence of Pyrinomonas methylaliphatogenes type strain K22T.</title>
        <authorList>
            <person name="Lee K.C.Y."/>
            <person name="Power J.F."/>
            <person name="Dunfield P.F."/>
            <person name="Morgan X.C."/>
            <person name="Huttenhower C."/>
            <person name="Stott M.B."/>
        </authorList>
    </citation>
    <scope>NUCLEOTIDE SEQUENCE [LARGE SCALE GENOMIC DNA]</scope>
    <source>
        <strain evidence="10 11">K22</strain>
    </source>
</reference>
<dbReference type="InterPro" id="IPR019734">
    <property type="entry name" value="TPR_rpt"/>
</dbReference>
<dbReference type="Gene3D" id="1.25.40.10">
    <property type="entry name" value="Tetratricopeptide repeat domain"/>
    <property type="match status" value="1"/>
</dbReference>
<dbReference type="Pfam" id="PF13432">
    <property type="entry name" value="TPR_16"/>
    <property type="match status" value="2"/>
</dbReference>
<evidence type="ECO:0000313" key="10">
    <source>
        <dbReference type="EMBL" id="CDM64682.1"/>
    </source>
</evidence>
<feature type="coiled-coil region" evidence="8">
    <location>
        <begin position="576"/>
        <end position="630"/>
    </location>
</feature>
<dbReference type="PROSITE" id="PS00108">
    <property type="entry name" value="PROTEIN_KINASE_ST"/>
    <property type="match status" value="1"/>
</dbReference>
<dbReference type="Gene3D" id="3.40.50.10610">
    <property type="entry name" value="ABC-type transport auxiliary lipoprotein component"/>
    <property type="match status" value="1"/>
</dbReference>
<evidence type="ECO:0000256" key="8">
    <source>
        <dbReference type="SAM" id="Coils"/>
    </source>
</evidence>
<dbReference type="SMART" id="SM00028">
    <property type="entry name" value="TPR"/>
    <property type="match status" value="6"/>
</dbReference>
<dbReference type="FunFam" id="1.10.510.10:FF:000021">
    <property type="entry name" value="Serine/threonine protein kinase"/>
    <property type="match status" value="1"/>
</dbReference>
<evidence type="ECO:0000256" key="4">
    <source>
        <dbReference type="ARBA" id="ARBA00022741"/>
    </source>
</evidence>
<dbReference type="InterPro" id="IPR000719">
    <property type="entry name" value="Prot_kinase_dom"/>
</dbReference>
<proteinExistence type="predicted"/>
<feature type="repeat" description="TPR" evidence="7">
    <location>
        <begin position="739"/>
        <end position="772"/>
    </location>
</feature>
<dbReference type="OrthoDB" id="9801841at2"/>
<evidence type="ECO:0000256" key="7">
    <source>
        <dbReference type="PROSITE-ProRule" id="PRU00339"/>
    </source>
</evidence>